<keyword evidence="3" id="KW-0333">Golgi apparatus</keyword>
<evidence type="ECO:0000259" key="6">
    <source>
        <dbReference type="Pfam" id="PF23273"/>
    </source>
</evidence>
<keyword evidence="11" id="KW-1185">Reference proteome</keyword>
<keyword evidence="2" id="KW-0813">Transport</keyword>
<feature type="domain" description="DUF7076" evidence="6">
    <location>
        <begin position="583"/>
        <end position="701"/>
    </location>
</feature>
<dbReference type="GeneID" id="18870748"/>
<dbReference type="PANTHER" id="PTHR13251:SF3">
    <property type="entry name" value="TRAFFICKING PROTEIN PARTICLE COMPLEX SUBUNIT 10"/>
    <property type="match status" value="1"/>
</dbReference>
<evidence type="ECO:0008006" key="12">
    <source>
        <dbReference type="Google" id="ProtNLM"/>
    </source>
</evidence>
<dbReference type="InterPro" id="IPR045126">
    <property type="entry name" value="TRAPPC10/Trs130"/>
</dbReference>
<evidence type="ECO:0000256" key="1">
    <source>
        <dbReference type="ARBA" id="ARBA00004555"/>
    </source>
</evidence>
<dbReference type="InterPro" id="IPR055506">
    <property type="entry name" value="DUF7078"/>
</dbReference>
<evidence type="ECO:0000259" key="4">
    <source>
        <dbReference type="Pfam" id="PF12584"/>
    </source>
</evidence>
<evidence type="ECO:0000259" key="9">
    <source>
        <dbReference type="Pfam" id="PF24967"/>
    </source>
</evidence>
<evidence type="ECO:0000259" key="8">
    <source>
        <dbReference type="Pfam" id="PF23285"/>
    </source>
</evidence>
<comment type="subcellular location">
    <subcellularLocation>
        <location evidence="1">Golgi apparatus</location>
    </subcellularLocation>
</comment>
<dbReference type="GO" id="GO:0034498">
    <property type="term" value="P:early endosome to Golgi transport"/>
    <property type="evidence" value="ECO:0007669"/>
    <property type="project" value="TreeGrafter"/>
</dbReference>
<sequence>MSQPRPPGPKSPIKIGYYDPFNIYPKIKDEFEKKLPLTSLHLKFQDSQSYKSIPSLPVSMFEEVPKKIETGAGELAFDNVYTRLMFIKIDSIENYRSSVRPLIREWLKNIVFKARSSWMIVLYVPSNVKDTKSVMKVSRFDKLKNDFGIDGKELPVILPGNFPDYDGERCLKYRESGINSKGIDSSQELVLEIKTLLLSSFTTRYGLFRDWIKDHKIHSIEGFISSFRIAELLNDMALYQESLDEIEHVREKLTSVVEYNPNMFDENVHLPKHFEEYTQFESSFADTGIRNRLFRKTDINLFRLHCLLFINYSSVLQALSSSESLSISSIHVSRLYQQLIVFLSNIAGKFPHVDLKEFQYSVIEYYLNIPSINQLIESSKPENEDSINTTLRNIYEFRAELKLFQRSIVVKIAAERGYSISGLKVLEDVPLEDTPAVSKPKKFINPKLTQYMADKSAFFAAFTSITEEIIRDFVECERSKSVDILSIDLAVLNYEKGNYEECLEILRGSYDFFIANGWNYLGGILLEIYNGCIEKLNRNYDEEILTTCLKLATCLVDSTNQTGINSYGLIKNKSQVNKLFSKINEYSLKQEAQIDCSLDELFRTRIYLSLHADASTSRDEYYIELEINNPFQREFHFRSVEAVMVSNEGHQMIFKSENVDIPDSSKHIMKLYSNTFIMGSFKPYKLSIALNEKLSLVSEYIKVHKDGTIFKDSEQSRPTLETKQWYHGSLHTFHDIDKFRCEITCPDKLQLGVSKVLLNIHNGDNEVKNVKIKMFSTTEGLKITQPTFNIDKLDARKTEGVVIPYSYLSQNKVINMKSRIIYEVEGSTYIHEVSYNIDTALTISVSVYDIFKQDFIYSKFQIGTSNPEYPIRVLRNQLTTTNENYIIATSKPNSRELVAFGEQPTCIFFRITPKENYMITSEDTVDLSIWYTNLQEECESHLFDGVVNKLREINLVRYWFMLKSLIFSQARFDLNKYALDDTIEVYNQNELNILAEKVLAEYVEEPADRKELLQLVQDRLTSTHSGTTTRKVIELNISVPIPIIKYLQIVEYEFERKSQYVVGEAIAVTLKVTTISKWSAEVPSKSLPSDEFQALVQNDDNWLVSGYKKHSFTNENSLQTELLLIPLNVGKILLPKVFVKFLNPEHNDSAEHASLEVDFKNGLETLLVVPEVNSVTFSF</sequence>
<dbReference type="InterPro" id="IPR056916">
    <property type="entry name" value="NTS_TR130"/>
</dbReference>
<gene>
    <name evidence="10" type="ORF">SPAPADRAFT_147315</name>
</gene>
<dbReference type="GO" id="GO:0006891">
    <property type="term" value="P:intra-Golgi vesicle-mediated transport"/>
    <property type="evidence" value="ECO:0007669"/>
    <property type="project" value="TreeGrafter"/>
</dbReference>
<proteinExistence type="predicted"/>
<organism evidence="11">
    <name type="scientific">Spathaspora passalidarum (strain NRRL Y-27907 / 11-Y1)</name>
    <dbReference type="NCBI Taxonomy" id="619300"/>
    <lineage>
        <taxon>Eukaryota</taxon>
        <taxon>Fungi</taxon>
        <taxon>Dikarya</taxon>
        <taxon>Ascomycota</taxon>
        <taxon>Saccharomycotina</taxon>
        <taxon>Pichiomycetes</taxon>
        <taxon>Debaryomycetaceae</taxon>
        <taxon>Spathaspora</taxon>
    </lineage>
</organism>
<evidence type="ECO:0000256" key="2">
    <source>
        <dbReference type="ARBA" id="ARBA00022448"/>
    </source>
</evidence>
<dbReference type="GO" id="GO:0005829">
    <property type="term" value="C:cytosol"/>
    <property type="evidence" value="ECO:0007669"/>
    <property type="project" value="GOC"/>
</dbReference>
<dbReference type="EMBL" id="GL996499">
    <property type="protein sequence ID" value="EGW35736.1"/>
    <property type="molecule type" value="Genomic_DNA"/>
</dbReference>
<dbReference type="OrthoDB" id="10256906at2759"/>
<evidence type="ECO:0000259" key="7">
    <source>
        <dbReference type="Pfam" id="PF23274"/>
    </source>
</evidence>
<reference evidence="10 11" key="1">
    <citation type="journal article" date="2011" name="Proc. Natl. Acad. Sci. U.S.A.">
        <title>Comparative genomics of xylose-fermenting fungi for enhanced biofuel production.</title>
        <authorList>
            <person name="Wohlbach D.J."/>
            <person name="Kuo A."/>
            <person name="Sato T.K."/>
            <person name="Potts K.M."/>
            <person name="Salamov A.A."/>
            <person name="LaButti K.M."/>
            <person name="Sun H."/>
            <person name="Clum A."/>
            <person name="Pangilinan J.L."/>
            <person name="Lindquist E.A."/>
            <person name="Lucas S."/>
            <person name="Lapidus A."/>
            <person name="Jin M."/>
            <person name="Gunawan C."/>
            <person name="Balan V."/>
            <person name="Dale B.E."/>
            <person name="Jeffries T.W."/>
            <person name="Zinkel R."/>
            <person name="Barry K.W."/>
            <person name="Grigoriev I.V."/>
            <person name="Gasch A.P."/>
        </authorList>
    </citation>
    <scope>NUCLEOTIDE SEQUENCE [LARGE SCALE GENOMIC DNA]</scope>
    <source>
        <strain evidence="11">NRRL Y-27907 / 11-Y1</strain>
    </source>
</reference>
<feature type="domain" description="TRAPPC10/Trs130 C-terminal" evidence="4">
    <location>
        <begin position="1039"/>
        <end position="1169"/>
    </location>
</feature>
<dbReference type="InterPro" id="IPR056913">
    <property type="entry name" value="TRAPPC10/Trs130_N"/>
</dbReference>
<dbReference type="FunCoup" id="G3AEE8">
    <property type="interactions" value="76"/>
</dbReference>
<feature type="domain" description="DUF7078" evidence="8">
    <location>
        <begin position="935"/>
        <end position="1022"/>
    </location>
</feature>
<dbReference type="InterPro" id="IPR055504">
    <property type="entry name" value="DUF7076"/>
</dbReference>
<dbReference type="Pfam" id="PF24967">
    <property type="entry name" value="NTS_TR130"/>
    <property type="match status" value="1"/>
</dbReference>
<dbReference type="STRING" id="619300.G3AEE8"/>
<evidence type="ECO:0000313" key="10">
    <source>
        <dbReference type="EMBL" id="EGW35736.1"/>
    </source>
</evidence>
<feature type="domain" description="DUF7077" evidence="7">
    <location>
        <begin position="737"/>
        <end position="838"/>
    </location>
</feature>
<feature type="domain" description="TRAPPC10/Trs130 N-terminal" evidence="5">
    <location>
        <begin position="12"/>
        <end position="321"/>
    </location>
</feature>
<feature type="domain" description="Trs130 NTS" evidence="9">
    <location>
        <begin position="334"/>
        <end position="559"/>
    </location>
</feature>
<dbReference type="OMA" id="YEIHANP"/>
<dbReference type="Pfam" id="PF23274">
    <property type="entry name" value="DUF7077"/>
    <property type="match status" value="1"/>
</dbReference>
<dbReference type="InterPro" id="IPR055505">
    <property type="entry name" value="DUF7077"/>
</dbReference>
<accession>G3AEE8</accession>
<dbReference type="Pfam" id="PF23036">
    <property type="entry name" value="TRAPPC10_1st"/>
    <property type="match status" value="1"/>
</dbReference>
<dbReference type="Proteomes" id="UP000000709">
    <property type="component" value="Unassembled WGS sequence"/>
</dbReference>
<evidence type="ECO:0000313" key="11">
    <source>
        <dbReference type="Proteomes" id="UP000000709"/>
    </source>
</evidence>
<dbReference type="RefSeq" id="XP_007373148.1">
    <property type="nucleotide sequence ID" value="XM_007373086.1"/>
</dbReference>
<dbReference type="PANTHER" id="PTHR13251">
    <property type="entry name" value="EPILEPSY HOLOPROSENCEPHALY CANDIDATE 1/TMEM1"/>
    <property type="match status" value="1"/>
</dbReference>
<evidence type="ECO:0000256" key="3">
    <source>
        <dbReference type="ARBA" id="ARBA00023034"/>
    </source>
</evidence>
<dbReference type="InParanoid" id="G3AEE8"/>
<protein>
    <recommendedName>
        <fullName evidence="12">Trafficking protein particle complex subunit 11 domain-containing protein</fullName>
    </recommendedName>
</protein>
<dbReference type="Pfam" id="PF23285">
    <property type="entry name" value="DUF7078"/>
    <property type="match status" value="1"/>
</dbReference>
<name>G3AEE8_SPAPN</name>
<dbReference type="Pfam" id="PF12584">
    <property type="entry name" value="TRAPPC10"/>
    <property type="match status" value="1"/>
</dbReference>
<dbReference type="Pfam" id="PF23273">
    <property type="entry name" value="DUF7076"/>
    <property type="match status" value="1"/>
</dbReference>
<dbReference type="InterPro" id="IPR022233">
    <property type="entry name" value="TRAPPC10/Trs130_C"/>
</dbReference>
<dbReference type="AlphaFoldDB" id="G3AEE8"/>
<dbReference type="eggNOG" id="KOG1931">
    <property type="taxonomic scope" value="Eukaryota"/>
</dbReference>
<dbReference type="HOGENOM" id="CLU_009596_0_0_1"/>
<dbReference type="GO" id="GO:1990071">
    <property type="term" value="C:TRAPPII protein complex"/>
    <property type="evidence" value="ECO:0007669"/>
    <property type="project" value="InterPro"/>
</dbReference>
<evidence type="ECO:0000259" key="5">
    <source>
        <dbReference type="Pfam" id="PF23036"/>
    </source>
</evidence>
<dbReference type="KEGG" id="spaa:SPAPADRAFT_147315"/>